<dbReference type="InterPro" id="IPR040198">
    <property type="entry name" value="Fido_containing"/>
</dbReference>
<evidence type="ECO:0000256" key="2">
    <source>
        <dbReference type="PIRSR" id="PIRSR640198-2"/>
    </source>
</evidence>
<dbReference type="AlphaFoldDB" id="A0A1F7WSH6"/>
<proteinExistence type="predicted"/>
<gene>
    <name evidence="4" type="ORF">A2125_00140</name>
</gene>
<feature type="binding site" evidence="2">
    <location>
        <begin position="131"/>
        <end position="138"/>
    </location>
    <ligand>
        <name>ATP</name>
        <dbReference type="ChEBI" id="CHEBI:30616"/>
    </ligand>
</feature>
<dbReference type="PANTHER" id="PTHR13504">
    <property type="entry name" value="FIDO DOMAIN-CONTAINING PROTEIN DDB_G0283145"/>
    <property type="match status" value="1"/>
</dbReference>
<keyword evidence="2" id="KW-0067">ATP-binding</keyword>
<protein>
    <recommendedName>
        <fullName evidence="3">Fido domain-containing protein</fullName>
    </recommendedName>
</protein>
<dbReference type="InterPro" id="IPR003812">
    <property type="entry name" value="Fido"/>
</dbReference>
<comment type="caution">
    <text evidence="4">The sequence shown here is derived from an EMBL/GenBank/DDBJ whole genome shotgun (WGS) entry which is preliminary data.</text>
</comment>
<evidence type="ECO:0000259" key="3">
    <source>
        <dbReference type="PROSITE" id="PS51459"/>
    </source>
</evidence>
<dbReference type="GO" id="GO:0005524">
    <property type="term" value="F:ATP binding"/>
    <property type="evidence" value="ECO:0007669"/>
    <property type="project" value="UniProtKB-KW"/>
</dbReference>
<dbReference type="SUPFAM" id="SSF140931">
    <property type="entry name" value="Fic-like"/>
    <property type="match status" value="1"/>
</dbReference>
<evidence type="ECO:0000256" key="1">
    <source>
        <dbReference type="PIRSR" id="PIRSR640198-1"/>
    </source>
</evidence>
<dbReference type="PROSITE" id="PS51459">
    <property type="entry name" value="FIDO"/>
    <property type="match status" value="1"/>
</dbReference>
<feature type="domain" description="Fido" evidence="3">
    <location>
        <begin position="40"/>
        <end position="185"/>
    </location>
</feature>
<reference evidence="4 5" key="1">
    <citation type="journal article" date="2016" name="Nat. Commun.">
        <title>Thousands of microbial genomes shed light on interconnected biogeochemical processes in an aquifer system.</title>
        <authorList>
            <person name="Anantharaman K."/>
            <person name="Brown C.T."/>
            <person name="Hug L.A."/>
            <person name="Sharon I."/>
            <person name="Castelle C.J."/>
            <person name="Probst A.J."/>
            <person name="Thomas B.C."/>
            <person name="Singh A."/>
            <person name="Wilkins M.J."/>
            <person name="Karaoz U."/>
            <person name="Brodie E.L."/>
            <person name="Williams K.H."/>
            <person name="Hubbard S.S."/>
            <person name="Banfield J.F."/>
        </authorList>
    </citation>
    <scope>NUCLEOTIDE SEQUENCE [LARGE SCALE GENOMIC DNA]</scope>
</reference>
<accession>A0A1F7WSH6</accession>
<dbReference type="InterPro" id="IPR036597">
    <property type="entry name" value="Fido-like_dom_sf"/>
</dbReference>
<sequence>MVEVNETNLPINKVDPRKAARGDRLADQYENTIMRGKLPGIEEMTTKLHKKLFTTIFVGTAGAYRSTAGYIVGLGPEIPEYYMIARRMGEFGLEADSRINELRRGFDSTEKILDTAFWIHYQIASIHPFPDGNGRVARRVMNIILTKFGLKPIVLGPRSKSKYLDSLDNVSRTGDLDYLNLFLAKNLYEDYLGIEAGTGLQYQYKIRNYIGKINERFLEQYG</sequence>
<dbReference type="Proteomes" id="UP000178812">
    <property type="component" value="Unassembled WGS sequence"/>
</dbReference>
<dbReference type="PANTHER" id="PTHR13504:SF38">
    <property type="entry name" value="FIDO DOMAIN-CONTAINING PROTEIN"/>
    <property type="match status" value="1"/>
</dbReference>
<keyword evidence="2" id="KW-0547">Nucleotide-binding</keyword>
<dbReference type="Pfam" id="PF02661">
    <property type="entry name" value="Fic"/>
    <property type="match status" value="1"/>
</dbReference>
<name>A0A1F7WSH6_9BACT</name>
<feature type="active site" evidence="1">
    <location>
        <position position="127"/>
    </location>
</feature>
<evidence type="ECO:0000313" key="4">
    <source>
        <dbReference type="EMBL" id="OGM05680.1"/>
    </source>
</evidence>
<dbReference type="EMBL" id="MGFM01000028">
    <property type="protein sequence ID" value="OGM05680.1"/>
    <property type="molecule type" value="Genomic_DNA"/>
</dbReference>
<organism evidence="4 5">
    <name type="scientific">Candidatus Woesebacteria bacterium GWB1_43_5</name>
    <dbReference type="NCBI Taxonomy" id="1802474"/>
    <lineage>
        <taxon>Bacteria</taxon>
        <taxon>Candidatus Woeseibacteriota</taxon>
    </lineage>
</organism>
<evidence type="ECO:0000313" key="5">
    <source>
        <dbReference type="Proteomes" id="UP000178812"/>
    </source>
</evidence>
<dbReference type="Gene3D" id="1.10.3290.10">
    <property type="entry name" value="Fido-like domain"/>
    <property type="match status" value="1"/>
</dbReference>